<gene>
    <name evidence="2" type="ORF">D1B32_04335</name>
</gene>
<organism evidence="2 3">
    <name type="scientific">Oceanobacillus profundus</name>
    <dbReference type="NCBI Taxonomy" id="372463"/>
    <lineage>
        <taxon>Bacteria</taxon>
        <taxon>Bacillati</taxon>
        <taxon>Bacillota</taxon>
        <taxon>Bacilli</taxon>
        <taxon>Bacillales</taxon>
        <taxon>Bacillaceae</taxon>
        <taxon>Oceanobacillus</taxon>
    </lineage>
</organism>
<dbReference type="InterPro" id="IPR011256">
    <property type="entry name" value="Reg_factor_effector_dom_sf"/>
</dbReference>
<dbReference type="Gene3D" id="3.20.80.10">
    <property type="entry name" value="Regulatory factor, effector binding domain"/>
    <property type="match status" value="1"/>
</dbReference>
<name>A0A417YLR1_9BACI</name>
<dbReference type="InterPro" id="IPR008319">
    <property type="entry name" value="GyrI-like_CCH_Lin2189-like"/>
</dbReference>
<feature type="domain" description="GyrI-like small molecule binding" evidence="1">
    <location>
        <begin position="18"/>
        <end position="198"/>
    </location>
</feature>
<reference evidence="2 3" key="1">
    <citation type="journal article" date="2007" name="Int. J. Syst. Evol. Microbiol.">
        <title>Oceanobacillus profundus sp. nov., isolated from a deep-sea sediment core.</title>
        <authorList>
            <person name="Kim Y.G."/>
            <person name="Choi D.H."/>
            <person name="Hyun S."/>
            <person name="Cho B.C."/>
        </authorList>
    </citation>
    <scope>NUCLEOTIDE SEQUENCE [LARGE SCALE GENOMIC DNA]</scope>
    <source>
        <strain evidence="2 3">DSM 18246</strain>
    </source>
</reference>
<dbReference type="AlphaFoldDB" id="A0A417YLR1"/>
<accession>A0A417YLR1</accession>
<sequence length="212" mass="25268">MKYEWRKKEKDLYIPKQQPELVTVPEQHYFMIQGNGNPNDEEFSNRINVLYSLAYAVRMMPKQGHTPEGYFEYTVYPLEGIWDLTEKGRQLDTLDKDELLYTIMIKQPTFVTEEVVERAFEYVRKKKAHPLLDDVTFDSMEEGLSVQMLHVGPYDDEPKTFQKMDEFIASNQLERMSLTHKEIYLSDFRKVEASKLKTVLRYKVKRKIESFE</sequence>
<dbReference type="Proteomes" id="UP000285456">
    <property type="component" value="Unassembled WGS sequence"/>
</dbReference>
<comment type="caution">
    <text evidence="2">The sequence shown here is derived from an EMBL/GenBank/DDBJ whole genome shotgun (WGS) entry which is preliminary data.</text>
</comment>
<dbReference type="Pfam" id="PF06445">
    <property type="entry name" value="GyrI-like"/>
    <property type="match status" value="1"/>
</dbReference>
<dbReference type="PIRSF" id="PIRSF031644">
    <property type="entry name" value="UCP031644"/>
    <property type="match status" value="1"/>
</dbReference>
<dbReference type="InterPro" id="IPR029442">
    <property type="entry name" value="GyrI-like"/>
</dbReference>
<evidence type="ECO:0000313" key="2">
    <source>
        <dbReference type="EMBL" id="RHW34400.1"/>
    </source>
</evidence>
<proteinExistence type="predicted"/>
<evidence type="ECO:0000259" key="1">
    <source>
        <dbReference type="Pfam" id="PF06445"/>
    </source>
</evidence>
<keyword evidence="3" id="KW-1185">Reference proteome</keyword>
<dbReference type="RefSeq" id="WP_118888726.1">
    <property type="nucleotide sequence ID" value="NZ_JAMAWL010000026.1"/>
</dbReference>
<evidence type="ECO:0000313" key="3">
    <source>
        <dbReference type="Proteomes" id="UP000285456"/>
    </source>
</evidence>
<protein>
    <recommendedName>
        <fullName evidence="1">GyrI-like small molecule binding domain-containing protein</fullName>
    </recommendedName>
</protein>
<dbReference type="EMBL" id="QWEH01000002">
    <property type="protein sequence ID" value="RHW34400.1"/>
    <property type="molecule type" value="Genomic_DNA"/>
</dbReference>
<dbReference type="OrthoDB" id="4772335at2"/>
<dbReference type="SUPFAM" id="SSF55136">
    <property type="entry name" value="Probable bacterial effector-binding domain"/>
    <property type="match status" value="1"/>
</dbReference>